<organism evidence="10 11">
    <name type="scientific">Priestia megaterium</name>
    <name type="common">Bacillus megaterium</name>
    <dbReference type="NCBI Taxonomy" id="1404"/>
    <lineage>
        <taxon>Bacteria</taxon>
        <taxon>Bacillati</taxon>
        <taxon>Bacillota</taxon>
        <taxon>Bacilli</taxon>
        <taxon>Bacillales</taxon>
        <taxon>Bacillaceae</taxon>
        <taxon>Priestia</taxon>
    </lineage>
</organism>
<gene>
    <name evidence="10" type="ORF">CN497_26315</name>
</gene>
<dbReference type="PANTHER" id="PTHR30487:SF0">
    <property type="entry name" value="PREPILIN LEADER PEPTIDASE_N-METHYLTRANSFERASE-RELATED"/>
    <property type="match status" value="1"/>
</dbReference>
<dbReference type="InterPro" id="IPR000045">
    <property type="entry name" value="Prepilin_IV_endopep_pep"/>
</dbReference>
<dbReference type="RefSeq" id="WP_013059349.1">
    <property type="nucleotide sequence ID" value="NZ_CATKQG010000033.1"/>
</dbReference>
<evidence type="ECO:0000256" key="5">
    <source>
        <dbReference type="ARBA" id="ARBA00022989"/>
    </source>
</evidence>
<dbReference type="GO" id="GO:0004190">
    <property type="term" value="F:aspartic-type endopeptidase activity"/>
    <property type="evidence" value="ECO:0007669"/>
    <property type="project" value="InterPro"/>
</dbReference>
<dbReference type="InterPro" id="IPR050882">
    <property type="entry name" value="Prepilin_peptidase/N-MTase"/>
</dbReference>
<feature type="transmembrane region" description="Helical" evidence="7">
    <location>
        <begin position="149"/>
        <end position="166"/>
    </location>
</feature>
<dbReference type="Proteomes" id="UP000220341">
    <property type="component" value="Unassembled WGS sequence"/>
</dbReference>
<sequence>MSLIYLYAFVSGITLGSFYNVAGLRIPQKKSILSPRSHCPHCLYVLSPQQLIPIVSYIKNAGKCSMCHKKISFIYPFIEFSTGSLFVYAFFRLNMTLELIVILTFVSFLTIIVVSDIAYMIVPNKVLLFFLPIFLLERLFIPLNSWSDSLMGGGIAFFLLFLIAFLSRGGLGEGDIKLYALIGIVLGVKLVLLSLFLAILIGGTVSIGALLMKKAKVGVPIPFVPFIFIGTIAAYFHGNELIDWYVSNYFLLSFKSSTNLKFL</sequence>
<evidence type="ECO:0000256" key="4">
    <source>
        <dbReference type="ARBA" id="ARBA00022692"/>
    </source>
</evidence>
<evidence type="ECO:0000259" key="9">
    <source>
        <dbReference type="Pfam" id="PF06750"/>
    </source>
</evidence>
<dbReference type="Pfam" id="PF06750">
    <property type="entry name" value="A24_N_bact"/>
    <property type="match status" value="1"/>
</dbReference>
<feature type="domain" description="Prepilin type IV endopeptidase peptidase" evidence="8">
    <location>
        <begin position="104"/>
        <end position="206"/>
    </location>
</feature>
<name>A0AAE5P1N0_PRIMG</name>
<evidence type="ECO:0000313" key="10">
    <source>
        <dbReference type="EMBL" id="PES27019.1"/>
    </source>
</evidence>
<dbReference type="GO" id="GO:0005886">
    <property type="term" value="C:plasma membrane"/>
    <property type="evidence" value="ECO:0007669"/>
    <property type="project" value="UniProtKB-SubCell"/>
</dbReference>
<keyword evidence="6 7" id="KW-0472">Membrane</keyword>
<dbReference type="InterPro" id="IPR010627">
    <property type="entry name" value="Prepilin_pept_A24_N"/>
</dbReference>
<evidence type="ECO:0000256" key="1">
    <source>
        <dbReference type="ARBA" id="ARBA00004651"/>
    </source>
</evidence>
<feature type="transmembrane region" description="Helical" evidence="7">
    <location>
        <begin position="6"/>
        <end position="26"/>
    </location>
</feature>
<evidence type="ECO:0000256" key="7">
    <source>
        <dbReference type="SAM" id="Phobius"/>
    </source>
</evidence>
<reference evidence="10 11" key="1">
    <citation type="submission" date="2017-09" db="EMBL/GenBank/DDBJ databases">
        <title>Large-scale bioinformatics analysis of Bacillus genomes uncovers conserved roles of natural products in bacterial physiology.</title>
        <authorList>
            <consortium name="Agbiome Team Llc"/>
            <person name="Bleich R.M."/>
            <person name="Kirk G.J."/>
            <person name="Santa Maria K.C."/>
            <person name="Allen S.E."/>
            <person name="Farag S."/>
            <person name="Shank E.A."/>
            <person name="Bowers A."/>
        </authorList>
    </citation>
    <scope>NUCLEOTIDE SEQUENCE [LARGE SCALE GENOMIC DNA]</scope>
    <source>
        <strain evidence="10 11">AFS003013</strain>
    </source>
</reference>
<feature type="domain" description="Prepilin peptidase A24 N-terminal" evidence="9">
    <location>
        <begin position="11"/>
        <end position="92"/>
    </location>
</feature>
<dbReference type="EMBL" id="NTYW01000127">
    <property type="protein sequence ID" value="PES27019.1"/>
    <property type="molecule type" value="Genomic_DNA"/>
</dbReference>
<evidence type="ECO:0000259" key="8">
    <source>
        <dbReference type="Pfam" id="PF01478"/>
    </source>
</evidence>
<feature type="transmembrane region" description="Helical" evidence="7">
    <location>
        <begin position="97"/>
        <end position="119"/>
    </location>
</feature>
<comment type="similarity">
    <text evidence="2">Belongs to the peptidase A24 family.</text>
</comment>
<feature type="transmembrane region" description="Helical" evidence="7">
    <location>
        <begin position="217"/>
        <end position="236"/>
    </location>
</feature>
<evidence type="ECO:0000256" key="3">
    <source>
        <dbReference type="ARBA" id="ARBA00022475"/>
    </source>
</evidence>
<keyword evidence="4 7" id="KW-0812">Transmembrane</keyword>
<feature type="transmembrane region" description="Helical" evidence="7">
    <location>
        <begin position="73"/>
        <end position="91"/>
    </location>
</feature>
<dbReference type="PANTHER" id="PTHR30487">
    <property type="entry name" value="TYPE 4 PREPILIN-LIKE PROTEINS LEADER PEPTIDE-PROCESSING ENZYME"/>
    <property type="match status" value="1"/>
</dbReference>
<keyword evidence="5 7" id="KW-1133">Transmembrane helix</keyword>
<feature type="transmembrane region" description="Helical" evidence="7">
    <location>
        <begin position="178"/>
        <end position="211"/>
    </location>
</feature>
<dbReference type="AlphaFoldDB" id="A0AAE5P1N0"/>
<accession>A0AAE5P1N0</accession>
<evidence type="ECO:0000256" key="6">
    <source>
        <dbReference type="ARBA" id="ARBA00023136"/>
    </source>
</evidence>
<dbReference type="GO" id="GO:0006465">
    <property type="term" value="P:signal peptide processing"/>
    <property type="evidence" value="ECO:0007669"/>
    <property type="project" value="TreeGrafter"/>
</dbReference>
<evidence type="ECO:0000313" key="11">
    <source>
        <dbReference type="Proteomes" id="UP000220341"/>
    </source>
</evidence>
<evidence type="ECO:0000256" key="2">
    <source>
        <dbReference type="ARBA" id="ARBA00005801"/>
    </source>
</evidence>
<dbReference type="Pfam" id="PF01478">
    <property type="entry name" value="Peptidase_A24"/>
    <property type="match status" value="1"/>
</dbReference>
<feature type="transmembrane region" description="Helical" evidence="7">
    <location>
        <begin position="126"/>
        <end position="143"/>
    </location>
</feature>
<protein>
    <submittedName>
        <fullName evidence="10">Prepilin peptidase</fullName>
    </submittedName>
</protein>
<keyword evidence="3" id="KW-1003">Cell membrane</keyword>
<comment type="caution">
    <text evidence="10">The sequence shown here is derived from an EMBL/GenBank/DDBJ whole genome shotgun (WGS) entry which is preliminary data.</text>
</comment>
<dbReference type="Gene3D" id="1.20.120.1220">
    <property type="match status" value="1"/>
</dbReference>
<comment type="subcellular location">
    <subcellularLocation>
        <location evidence="1">Cell membrane</location>
        <topology evidence="1">Multi-pass membrane protein</topology>
    </subcellularLocation>
</comment>
<proteinExistence type="inferred from homology"/>